<feature type="transmembrane region" description="Helical" evidence="7">
    <location>
        <begin position="330"/>
        <end position="349"/>
    </location>
</feature>
<feature type="compositionally biased region" description="Gly residues" evidence="6">
    <location>
        <begin position="582"/>
        <end position="608"/>
    </location>
</feature>
<keyword evidence="4 7" id="KW-1133">Transmembrane helix</keyword>
<evidence type="ECO:0000256" key="5">
    <source>
        <dbReference type="ARBA" id="ARBA00023136"/>
    </source>
</evidence>
<proteinExistence type="predicted"/>
<feature type="transmembrane region" description="Helical" evidence="7">
    <location>
        <begin position="419"/>
        <end position="440"/>
    </location>
</feature>
<keyword evidence="9" id="KW-1185">Reference proteome</keyword>
<dbReference type="InterPro" id="IPR036259">
    <property type="entry name" value="MFS_trans_sf"/>
</dbReference>
<feature type="region of interest" description="Disordered" evidence="6">
    <location>
        <begin position="519"/>
        <end position="687"/>
    </location>
</feature>
<feature type="compositionally biased region" description="Basic residues" evidence="6">
    <location>
        <begin position="642"/>
        <end position="651"/>
    </location>
</feature>
<feature type="compositionally biased region" description="Low complexity" evidence="6">
    <location>
        <begin position="543"/>
        <end position="552"/>
    </location>
</feature>
<dbReference type="Pfam" id="PF07690">
    <property type="entry name" value="MFS_1"/>
    <property type="match status" value="1"/>
</dbReference>
<evidence type="ECO:0000313" key="8">
    <source>
        <dbReference type="EMBL" id="ADP78189.1"/>
    </source>
</evidence>
<feature type="transmembrane region" description="Helical" evidence="7">
    <location>
        <begin position="204"/>
        <end position="224"/>
    </location>
</feature>
<protein>
    <submittedName>
        <fullName evidence="8">Major facilitator superfamily MFS_1</fullName>
    </submittedName>
</protein>
<feature type="transmembrane region" description="Helical" evidence="7">
    <location>
        <begin position="361"/>
        <end position="380"/>
    </location>
</feature>
<evidence type="ECO:0000256" key="1">
    <source>
        <dbReference type="ARBA" id="ARBA00004651"/>
    </source>
</evidence>
<gene>
    <name evidence="8" type="ordered locus">FraEuI1c_0101</name>
</gene>
<dbReference type="RefSeq" id="WP_013421312.1">
    <property type="nucleotide sequence ID" value="NC_014666.1"/>
</dbReference>
<feature type="transmembrane region" description="Helical" evidence="7">
    <location>
        <begin position="43"/>
        <end position="69"/>
    </location>
</feature>
<evidence type="ECO:0000256" key="7">
    <source>
        <dbReference type="SAM" id="Phobius"/>
    </source>
</evidence>
<keyword evidence="3 7" id="KW-0812">Transmembrane</keyword>
<dbReference type="PANTHER" id="PTHR23513:SF18">
    <property type="entry name" value="INTEGRAL MEMBRANE PROTEIN"/>
    <property type="match status" value="1"/>
</dbReference>
<dbReference type="HOGENOM" id="CLU_025436_1_1_11"/>
<dbReference type="OrthoDB" id="5170137at2"/>
<feature type="transmembrane region" description="Helical" evidence="7">
    <location>
        <begin position="81"/>
        <end position="100"/>
    </location>
</feature>
<evidence type="ECO:0000256" key="3">
    <source>
        <dbReference type="ARBA" id="ARBA00022692"/>
    </source>
</evidence>
<keyword evidence="2" id="KW-1003">Cell membrane</keyword>
<feature type="transmembrane region" description="Helical" evidence="7">
    <location>
        <begin position="386"/>
        <end position="407"/>
    </location>
</feature>
<dbReference type="GO" id="GO:0022857">
    <property type="term" value="F:transmembrane transporter activity"/>
    <property type="evidence" value="ECO:0007669"/>
    <property type="project" value="InterPro"/>
</dbReference>
<dbReference type="Proteomes" id="UP000002484">
    <property type="component" value="Chromosome"/>
</dbReference>
<dbReference type="KEGG" id="fri:FraEuI1c_0101"/>
<evidence type="ECO:0000256" key="6">
    <source>
        <dbReference type="SAM" id="MobiDB-lite"/>
    </source>
</evidence>
<sequence length="687" mass="70951">MAEPGAATESPTGTVGRVRASLGTGVGRIRATTRRDGADRSGLAALLDLSVINAAGDALVTVALAGSLFFSVPTGQARSKVALYLLITMVPFVLLAPVIGPLLDRVAHGRRTALAALCLGRCLLAWQLAAQLSGLQVYPLALGLLMLSRAFGIARSAVIPRVAPPELTLVKVNSRMSMVNIVASSVIAPIGLGIAHIPYVGYAWVLRLCALLYLVGVLLAINLPKRVDSNAGERALRDIVAGATGPRAAAAPGQPVAAGLQYQAVAGTVVDAESRGRRLAGKHARWHALVRAVLGASPVALRSTLVLRAIVGFLTFFLAFLLRTEGGTNLWLGALAASAAVGSGLGVVIGGRLGRRRPERILTLALLLTTVGCLLAAIDYAKFPALFAALLAMLAAAMAKLALDAIIQRDTADDVRNSAFARSETVLQLGWVAGGALGLIEMPGQLGFLIAGLVPAAALFPQAREIRRARGAADRAERLRASGGDPAAWPGAATGTWVQPDGTTVLPVMMPAPDRPFRPVAGQAPDDATRPWRAAPEPPMPAGGPVVPGYPSVSPPPAAPPTLWYPGSGEYQGSGEDQANGGYPGSGGYAGSGEYPGNGGYPGPGGYPEVGAYPAPGDQTAGQPVGPWVRAPGPVDETTTRPARRRPWGRARRADSEADPDTTLPLGSDRRFPDVPPPRDTPNQSAD</sequence>
<evidence type="ECO:0000256" key="4">
    <source>
        <dbReference type="ARBA" id="ARBA00022989"/>
    </source>
</evidence>
<dbReference type="AlphaFoldDB" id="E3J3I7"/>
<keyword evidence="5 7" id="KW-0472">Membrane</keyword>
<dbReference type="SUPFAM" id="SSF103473">
    <property type="entry name" value="MFS general substrate transporter"/>
    <property type="match status" value="1"/>
</dbReference>
<dbReference type="STRING" id="298654.FraEuI1c_0101"/>
<dbReference type="PANTHER" id="PTHR23513">
    <property type="entry name" value="INTEGRAL MEMBRANE EFFLUX PROTEIN-RELATED"/>
    <property type="match status" value="1"/>
</dbReference>
<name>E3J3I7_PSEI1</name>
<dbReference type="Gene3D" id="1.20.1250.20">
    <property type="entry name" value="MFS general substrate transporter like domains"/>
    <property type="match status" value="2"/>
</dbReference>
<evidence type="ECO:0000313" key="9">
    <source>
        <dbReference type="Proteomes" id="UP000002484"/>
    </source>
</evidence>
<comment type="subcellular location">
    <subcellularLocation>
        <location evidence="1">Cell membrane</location>
        <topology evidence="1">Multi-pass membrane protein</topology>
    </subcellularLocation>
</comment>
<evidence type="ECO:0000256" key="2">
    <source>
        <dbReference type="ARBA" id="ARBA00022475"/>
    </source>
</evidence>
<feature type="transmembrane region" description="Helical" evidence="7">
    <location>
        <begin position="305"/>
        <end position="324"/>
    </location>
</feature>
<feature type="transmembrane region" description="Helical" evidence="7">
    <location>
        <begin position="179"/>
        <end position="198"/>
    </location>
</feature>
<dbReference type="GO" id="GO:0005886">
    <property type="term" value="C:plasma membrane"/>
    <property type="evidence" value="ECO:0007669"/>
    <property type="project" value="UniProtKB-SubCell"/>
</dbReference>
<dbReference type="EMBL" id="CP002299">
    <property type="protein sequence ID" value="ADP78189.1"/>
    <property type="molecule type" value="Genomic_DNA"/>
</dbReference>
<reference evidence="8 9" key="1">
    <citation type="submission" date="2010-10" db="EMBL/GenBank/DDBJ databases">
        <title>Complete sequence of Frankia sp. EuI1c.</title>
        <authorList>
            <consortium name="US DOE Joint Genome Institute"/>
            <person name="Lucas S."/>
            <person name="Copeland A."/>
            <person name="Lapidus A."/>
            <person name="Cheng J.-F."/>
            <person name="Bruce D."/>
            <person name="Goodwin L."/>
            <person name="Pitluck S."/>
            <person name="Chertkov O."/>
            <person name="Detter J.C."/>
            <person name="Han C."/>
            <person name="Tapia R."/>
            <person name="Land M."/>
            <person name="Hauser L."/>
            <person name="Jeffries C."/>
            <person name="Kyrpides N."/>
            <person name="Ivanova N."/>
            <person name="Mikhailova N."/>
            <person name="Beauchemin N."/>
            <person name="Sen A."/>
            <person name="Sur S.A."/>
            <person name="Gtari M."/>
            <person name="Wall L."/>
            <person name="Tisa L."/>
            <person name="Woyke T."/>
        </authorList>
    </citation>
    <scope>NUCLEOTIDE SEQUENCE [LARGE SCALE GENOMIC DNA]</scope>
    <source>
        <strain evidence="9">DSM 45817 / CECT 9037 / EuI1c</strain>
    </source>
</reference>
<accession>E3J3I7</accession>
<dbReference type="eggNOG" id="COG2814">
    <property type="taxonomic scope" value="Bacteria"/>
</dbReference>
<dbReference type="InParanoid" id="E3J3I7"/>
<dbReference type="InterPro" id="IPR011701">
    <property type="entry name" value="MFS"/>
</dbReference>
<organism evidence="8 9">
    <name type="scientific">Pseudofrankia inefficax (strain DSM 45817 / CECT 9037 / DDB 130130 / EuI1c)</name>
    <name type="common">Frankia inefficax</name>
    <dbReference type="NCBI Taxonomy" id="298654"/>
    <lineage>
        <taxon>Bacteria</taxon>
        <taxon>Bacillati</taxon>
        <taxon>Actinomycetota</taxon>
        <taxon>Actinomycetes</taxon>
        <taxon>Frankiales</taxon>
        <taxon>Frankiaceae</taxon>
        <taxon>Pseudofrankia</taxon>
    </lineage>
</organism>